<name>A0A1F7TMK5_9BACT</name>
<dbReference type="Gene3D" id="3.30.700.10">
    <property type="entry name" value="Glycoprotein, Type 4 Pilin"/>
    <property type="match status" value="1"/>
</dbReference>
<keyword evidence="1" id="KW-0472">Membrane</keyword>
<dbReference type="PROSITE" id="PS00409">
    <property type="entry name" value="PROKAR_NTER_METHYL"/>
    <property type="match status" value="1"/>
</dbReference>
<comment type="caution">
    <text evidence="2">The sequence shown here is derived from an EMBL/GenBank/DDBJ whole genome shotgun (WGS) entry which is preliminary data.</text>
</comment>
<dbReference type="Pfam" id="PF07963">
    <property type="entry name" value="N_methyl"/>
    <property type="match status" value="1"/>
</dbReference>
<keyword evidence="1" id="KW-0812">Transmembrane</keyword>
<gene>
    <name evidence="2" type="ORF">A2856_04235</name>
</gene>
<evidence type="ECO:0000256" key="1">
    <source>
        <dbReference type="SAM" id="Phobius"/>
    </source>
</evidence>
<feature type="transmembrane region" description="Helical" evidence="1">
    <location>
        <begin position="12"/>
        <end position="33"/>
    </location>
</feature>
<keyword evidence="1" id="KW-1133">Transmembrane helix</keyword>
<dbReference type="STRING" id="1802385.A2856_04235"/>
<sequence length="154" mass="15970">MTRSNAQQGFTLLELLIVMALIAILVGIALAALNPGRQFANARNSTRYAHVTAISNAISANMAENNGVFTCAAGALPATAATMGDDTAGGQYNIGPCLVTEYMSTMPYDPSATGAHWTSEADYDTGYTISEDASDRITVSAPSAELGASISLTR</sequence>
<evidence type="ECO:0000313" key="2">
    <source>
        <dbReference type="EMBL" id="OGL67233.1"/>
    </source>
</evidence>
<dbReference type="InterPro" id="IPR012902">
    <property type="entry name" value="N_methyl_site"/>
</dbReference>
<reference evidence="2 3" key="1">
    <citation type="journal article" date="2016" name="Nat. Commun.">
        <title>Thousands of microbial genomes shed light on interconnected biogeochemical processes in an aquifer system.</title>
        <authorList>
            <person name="Anantharaman K."/>
            <person name="Brown C.T."/>
            <person name="Hug L.A."/>
            <person name="Sharon I."/>
            <person name="Castelle C.J."/>
            <person name="Probst A.J."/>
            <person name="Thomas B.C."/>
            <person name="Singh A."/>
            <person name="Wilkins M.J."/>
            <person name="Karaoz U."/>
            <person name="Brodie E.L."/>
            <person name="Williams K.H."/>
            <person name="Hubbard S.S."/>
            <person name="Banfield J.F."/>
        </authorList>
    </citation>
    <scope>NUCLEOTIDE SEQUENCE [LARGE SCALE GENOMIC DNA]</scope>
</reference>
<dbReference type="EMBL" id="MGDT01000003">
    <property type="protein sequence ID" value="OGL67233.1"/>
    <property type="molecule type" value="Genomic_DNA"/>
</dbReference>
<dbReference type="SUPFAM" id="SSF54523">
    <property type="entry name" value="Pili subunits"/>
    <property type="match status" value="1"/>
</dbReference>
<proteinExistence type="predicted"/>
<dbReference type="InterPro" id="IPR045584">
    <property type="entry name" value="Pilin-like"/>
</dbReference>
<accession>A0A1F7TMK5</accession>
<dbReference type="AlphaFoldDB" id="A0A1F7TMK5"/>
<protein>
    <recommendedName>
        <fullName evidence="4">Type II secretion system protein GspG C-terminal domain-containing protein</fullName>
    </recommendedName>
</protein>
<evidence type="ECO:0008006" key="4">
    <source>
        <dbReference type="Google" id="ProtNLM"/>
    </source>
</evidence>
<organism evidence="2 3">
    <name type="scientific">Candidatus Uhrbacteria bacterium RIFCSPHIGHO2_01_FULL_63_20</name>
    <dbReference type="NCBI Taxonomy" id="1802385"/>
    <lineage>
        <taxon>Bacteria</taxon>
        <taxon>Candidatus Uhriibacteriota</taxon>
    </lineage>
</organism>
<dbReference type="Proteomes" id="UP000177885">
    <property type="component" value="Unassembled WGS sequence"/>
</dbReference>
<evidence type="ECO:0000313" key="3">
    <source>
        <dbReference type="Proteomes" id="UP000177885"/>
    </source>
</evidence>
<dbReference type="NCBIfam" id="TIGR02532">
    <property type="entry name" value="IV_pilin_GFxxxE"/>
    <property type="match status" value="1"/>
</dbReference>